<name>A0ABD0UDZ5_DENTH</name>
<evidence type="ECO:0000313" key="2">
    <source>
        <dbReference type="EMBL" id="KAL0910928.1"/>
    </source>
</evidence>
<dbReference type="AlphaFoldDB" id="A0ABD0UDZ5"/>
<dbReference type="InterPro" id="IPR053198">
    <property type="entry name" value="Gynoecium_Dev_Regulator"/>
</dbReference>
<dbReference type="PANTHER" id="PTHR31066">
    <property type="entry name" value="OS05G0427100 PROTEIN-RELATED"/>
    <property type="match status" value="1"/>
</dbReference>
<comment type="caution">
    <text evidence="2">The sequence shown here is derived from an EMBL/GenBank/DDBJ whole genome shotgun (WGS) entry which is preliminary data.</text>
</comment>
<accession>A0ABD0UDZ5</accession>
<dbReference type="PANTHER" id="PTHR31066:SF97">
    <property type="entry name" value="OS03G0401100 PROTEIN"/>
    <property type="match status" value="1"/>
</dbReference>
<dbReference type="SUPFAM" id="SSF54277">
    <property type="entry name" value="CAD &amp; PB1 domains"/>
    <property type="match status" value="1"/>
</dbReference>
<dbReference type="EMBL" id="JANQDX010000015">
    <property type="protein sequence ID" value="KAL0910928.1"/>
    <property type="molecule type" value="Genomic_DNA"/>
</dbReference>
<reference evidence="2 3" key="1">
    <citation type="journal article" date="2024" name="Plant Biotechnol. J.">
        <title>Dendrobium thyrsiflorum genome and its molecular insights into genes involved in important horticultural traits.</title>
        <authorList>
            <person name="Chen B."/>
            <person name="Wang J.Y."/>
            <person name="Zheng P.J."/>
            <person name="Li K.L."/>
            <person name="Liang Y.M."/>
            <person name="Chen X.F."/>
            <person name="Zhang C."/>
            <person name="Zhao X."/>
            <person name="He X."/>
            <person name="Zhang G.Q."/>
            <person name="Liu Z.J."/>
            <person name="Xu Q."/>
        </authorList>
    </citation>
    <scope>NUCLEOTIDE SEQUENCE [LARGE SCALE GENOMIC DNA]</scope>
    <source>
        <strain evidence="2">GZMU011</strain>
    </source>
</reference>
<dbReference type="InterPro" id="IPR000270">
    <property type="entry name" value="PB1_dom"/>
</dbReference>
<feature type="domain" description="PB1" evidence="1">
    <location>
        <begin position="30"/>
        <end position="119"/>
    </location>
</feature>
<evidence type="ECO:0000313" key="3">
    <source>
        <dbReference type="Proteomes" id="UP001552299"/>
    </source>
</evidence>
<proteinExistence type="predicted"/>
<dbReference type="Proteomes" id="UP001552299">
    <property type="component" value="Unassembled WGS sequence"/>
</dbReference>
<sequence length="179" mass="20002">MAVGPVNINRNPSDKVKLCCKFGGKLMPRLSDGALHYVGGRTHIMVFPRDITLQEFYSKMEDTYGGPVVICYKLSDQDLHSLVSISSDEELDSMMEECDSLLEASEYESAKVQVFLFPPYDPDQNSLAEFNNSESSHIVEVTSDANARKDNIEGSTSTLHLDVRGNGFIDIDKLFLRKI</sequence>
<dbReference type="Pfam" id="PF00564">
    <property type="entry name" value="PB1"/>
    <property type="match status" value="1"/>
</dbReference>
<dbReference type="Gene3D" id="3.10.20.90">
    <property type="entry name" value="Phosphatidylinositol 3-kinase Catalytic Subunit, Chain A, domain 1"/>
    <property type="match status" value="1"/>
</dbReference>
<dbReference type="CDD" id="cd06410">
    <property type="entry name" value="PB1_UP2"/>
    <property type="match status" value="1"/>
</dbReference>
<gene>
    <name evidence="2" type="ORF">M5K25_019024</name>
</gene>
<keyword evidence="3" id="KW-1185">Reference proteome</keyword>
<organism evidence="2 3">
    <name type="scientific">Dendrobium thyrsiflorum</name>
    <name type="common">Pinecone-like raceme dendrobium</name>
    <name type="synonym">Orchid</name>
    <dbReference type="NCBI Taxonomy" id="117978"/>
    <lineage>
        <taxon>Eukaryota</taxon>
        <taxon>Viridiplantae</taxon>
        <taxon>Streptophyta</taxon>
        <taxon>Embryophyta</taxon>
        <taxon>Tracheophyta</taxon>
        <taxon>Spermatophyta</taxon>
        <taxon>Magnoliopsida</taxon>
        <taxon>Liliopsida</taxon>
        <taxon>Asparagales</taxon>
        <taxon>Orchidaceae</taxon>
        <taxon>Epidendroideae</taxon>
        <taxon>Malaxideae</taxon>
        <taxon>Dendrobiinae</taxon>
        <taxon>Dendrobium</taxon>
    </lineage>
</organism>
<protein>
    <recommendedName>
        <fullName evidence="1">PB1 domain-containing protein</fullName>
    </recommendedName>
</protein>
<evidence type="ECO:0000259" key="1">
    <source>
        <dbReference type="SMART" id="SM00666"/>
    </source>
</evidence>
<dbReference type="SMART" id="SM00666">
    <property type="entry name" value="PB1"/>
    <property type="match status" value="1"/>
</dbReference>